<gene>
    <name evidence="1" type="ORF">N1027_07010</name>
</gene>
<dbReference type="InterPro" id="IPR015018">
    <property type="entry name" value="DUF1905"/>
</dbReference>
<keyword evidence="2" id="KW-1185">Reference proteome</keyword>
<sequence>MAEKARTGSARTRFTTEVLLVGERLIARFPEVASAELPSRGQVAVTGLINEHPFEAVVEPDGLRGHWLDVGEVLRGIDDDADTGSGAGSVGEGDTVELEIERNEAWPEPNVPAEFDEALAETPAAGETWEGITPMARWEWVRWVNATKNPATREKRIEVSMSKLGKGMRRPCCFDLSSCTDPELSKNGKLLGLS</sequence>
<evidence type="ECO:0000313" key="1">
    <source>
        <dbReference type="EMBL" id="MCS5717882.1"/>
    </source>
</evidence>
<dbReference type="SUPFAM" id="SSF141694">
    <property type="entry name" value="AF2212/PG0164-like"/>
    <property type="match status" value="1"/>
</dbReference>
<name>A0ABT2GNS9_9MICO</name>
<accession>A0ABT2GNS9</accession>
<dbReference type="Pfam" id="PF08922">
    <property type="entry name" value="DUF1905"/>
    <property type="match status" value="1"/>
</dbReference>
<dbReference type="Proteomes" id="UP001165584">
    <property type="component" value="Unassembled WGS sequence"/>
</dbReference>
<protein>
    <submittedName>
        <fullName evidence="1">YdeI/OmpD-associated family protein</fullName>
    </submittedName>
</protein>
<organism evidence="1 2">
    <name type="scientific">Herbiconiux aconitum</name>
    <dbReference type="NCBI Taxonomy" id="2970913"/>
    <lineage>
        <taxon>Bacteria</taxon>
        <taxon>Bacillati</taxon>
        <taxon>Actinomycetota</taxon>
        <taxon>Actinomycetes</taxon>
        <taxon>Micrococcales</taxon>
        <taxon>Microbacteriaceae</taxon>
        <taxon>Herbiconiux</taxon>
    </lineage>
</organism>
<comment type="caution">
    <text evidence="1">The sequence shown here is derived from an EMBL/GenBank/DDBJ whole genome shotgun (WGS) entry which is preliminary data.</text>
</comment>
<reference evidence="1" key="1">
    <citation type="submission" date="2022-08" db="EMBL/GenBank/DDBJ databases">
        <authorList>
            <person name="Deng Y."/>
            <person name="Han X.-F."/>
            <person name="Zhang Y.-Q."/>
        </authorList>
    </citation>
    <scope>NUCLEOTIDE SEQUENCE</scope>
    <source>
        <strain evidence="1">CPCC 205763</strain>
    </source>
</reference>
<dbReference type="RefSeq" id="WP_259506469.1">
    <property type="nucleotide sequence ID" value="NZ_JANLCM010000001.1"/>
</dbReference>
<evidence type="ECO:0000313" key="2">
    <source>
        <dbReference type="Proteomes" id="UP001165584"/>
    </source>
</evidence>
<proteinExistence type="predicted"/>
<dbReference type="EMBL" id="JANLCM010000001">
    <property type="protein sequence ID" value="MCS5717882.1"/>
    <property type="molecule type" value="Genomic_DNA"/>
</dbReference>
<dbReference type="Pfam" id="PF13376">
    <property type="entry name" value="OmdA"/>
    <property type="match status" value="1"/>
</dbReference>